<feature type="signal peptide" evidence="2">
    <location>
        <begin position="1"/>
        <end position="26"/>
    </location>
</feature>
<keyword evidence="1" id="KW-0472">Membrane</keyword>
<dbReference type="PANTHER" id="PTHR30329">
    <property type="entry name" value="STATOR ELEMENT OF FLAGELLAR MOTOR COMPLEX"/>
    <property type="match status" value="1"/>
</dbReference>
<evidence type="ECO:0000313" key="5">
    <source>
        <dbReference type="Proteomes" id="UP000293952"/>
    </source>
</evidence>
<proteinExistence type="predicted"/>
<dbReference type="Gene3D" id="3.30.1330.60">
    <property type="entry name" value="OmpA-like domain"/>
    <property type="match status" value="1"/>
</dbReference>
<feature type="chain" id="PRO_5020934879" evidence="2">
    <location>
        <begin position="27"/>
        <end position="393"/>
    </location>
</feature>
<name>A0A4Q4KM62_9FLAO</name>
<dbReference type="CDD" id="cd07185">
    <property type="entry name" value="OmpA_C-like"/>
    <property type="match status" value="1"/>
</dbReference>
<organism evidence="4 5">
    <name type="scientific">Brumimicrobium glaciale</name>
    <dbReference type="NCBI Taxonomy" id="200475"/>
    <lineage>
        <taxon>Bacteria</taxon>
        <taxon>Pseudomonadati</taxon>
        <taxon>Bacteroidota</taxon>
        <taxon>Flavobacteriia</taxon>
        <taxon>Flavobacteriales</taxon>
        <taxon>Crocinitomicaceae</taxon>
        <taxon>Brumimicrobium</taxon>
    </lineage>
</organism>
<feature type="domain" description="OmpA-like" evidence="3">
    <location>
        <begin position="274"/>
        <end position="393"/>
    </location>
</feature>
<dbReference type="PROSITE" id="PS51123">
    <property type="entry name" value="OMPA_2"/>
    <property type="match status" value="1"/>
</dbReference>
<dbReference type="InterPro" id="IPR050330">
    <property type="entry name" value="Bact_OuterMem_StrucFunc"/>
</dbReference>
<dbReference type="OrthoDB" id="9782229at2"/>
<evidence type="ECO:0000259" key="3">
    <source>
        <dbReference type="PROSITE" id="PS51123"/>
    </source>
</evidence>
<protein>
    <submittedName>
        <fullName evidence="4">OmpA family protein</fullName>
    </submittedName>
</protein>
<sequence length="393" mass="43871">MKSKTRKLKGLLYTLPLALLSLSTIAQEAENLVVNPSFEDAQSRKIRRIGDIEKAEGWSSATGSRADLFSSEAGAPDVLTPDNIYGREEPKSGVNYAGVISYSYREKENRSYLTSQLSTSLKKGMRYKVQFYASLAELSKYSSNRLGAHISKKGLGTDDKIPAIIAETHIEHPKREAFDGMYGWDLVCGEYVATGKEKYITIGNFSEDADIKGDRARKPRDMSGKQIIAAYYYIDDVSVQLLGPNETCECDYGDESQQVASTVYQRSPEITKDMDLSAMVNQYNIYYAGGRYDVKIDGEKTLDKLASMMEENPKMKLQLTGHSDATEAASATDNVLSMRRAEYVKKLLEEKGVAGDRLIIEDAKDGIDSEYITESDDDTLRDAKNRRVTFRVL</sequence>
<dbReference type="RefSeq" id="WP_130094306.1">
    <property type="nucleotide sequence ID" value="NZ_SETE01000005.1"/>
</dbReference>
<comment type="caution">
    <text evidence="4">The sequence shown here is derived from an EMBL/GenBank/DDBJ whole genome shotgun (WGS) entry which is preliminary data.</text>
</comment>
<dbReference type="Pfam" id="PF00691">
    <property type="entry name" value="OmpA"/>
    <property type="match status" value="1"/>
</dbReference>
<dbReference type="Gene3D" id="2.60.120.260">
    <property type="entry name" value="Galactose-binding domain-like"/>
    <property type="match status" value="1"/>
</dbReference>
<dbReference type="InterPro" id="IPR036737">
    <property type="entry name" value="OmpA-like_sf"/>
</dbReference>
<dbReference type="PANTHER" id="PTHR30329:SF21">
    <property type="entry name" value="LIPOPROTEIN YIAD-RELATED"/>
    <property type="match status" value="1"/>
</dbReference>
<gene>
    <name evidence="4" type="ORF">ERX46_13030</name>
</gene>
<dbReference type="Proteomes" id="UP000293952">
    <property type="component" value="Unassembled WGS sequence"/>
</dbReference>
<accession>A0A4Q4KM62</accession>
<evidence type="ECO:0000256" key="2">
    <source>
        <dbReference type="SAM" id="SignalP"/>
    </source>
</evidence>
<dbReference type="EMBL" id="SETE01000005">
    <property type="protein sequence ID" value="RYM32969.1"/>
    <property type="molecule type" value="Genomic_DNA"/>
</dbReference>
<evidence type="ECO:0000313" key="4">
    <source>
        <dbReference type="EMBL" id="RYM32969.1"/>
    </source>
</evidence>
<dbReference type="InterPro" id="IPR006665">
    <property type="entry name" value="OmpA-like"/>
</dbReference>
<evidence type="ECO:0000256" key="1">
    <source>
        <dbReference type="PROSITE-ProRule" id="PRU00473"/>
    </source>
</evidence>
<keyword evidence="5" id="KW-1185">Reference proteome</keyword>
<reference evidence="4 5" key="1">
    <citation type="submission" date="2019-02" db="EMBL/GenBank/DDBJ databases">
        <title>Genome sequence of the sea-ice species Brumimicrobium glaciale.</title>
        <authorList>
            <person name="Bowman J.P."/>
        </authorList>
    </citation>
    <scope>NUCLEOTIDE SEQUENCE [LARGE SCALE GENOMIC DNA]</scope>
    <source>
        <strain evidence="4 5">IC156</strain>
    </source>
</reference>
<dbReference type="GO" id="GO:0016020">
    <property type="term" value="C:membrane"/>
    <property type="evidence" value="ECO:0007669"/>
    <property type="project" value="UniProtKB-UniRule"/>
</dbReference>
<keyword evidence="2" id="KW-0732">Signal</keyword>
<dbReference type="AlphaFoldDB" id="A0A4Q4KM62"/>
<dbReference type="SUPFAM" id="SSF103088">
    <property type="entry name" value="OmpA-like"/>
    <property type="match status" value="1"/>
</dbReference>